<organism evidence="1 2">
    <name type="scientific">Bacteroides intestinalis DSM 17393</name>
    <dbReference type="NCBI Taxonomy" id="471870"/>
    <lineage>
        <taxon>Bacteria</taxon>
        <taxon>Pseudomonadati</taxon>
        <taxon>Bacteroidota</taxon>
        <taxon>Bacteroidia</taxon>
        <taxon>Bacteroidales</taxon>
        <taxon>Bacteroidaceae</taxon>
        <taxon>Bacteroides</taxon>
    </lineage>
</organism>
<evidence type="ECO:0000313" key="2">
    <source>
        <dbReference type="Proteomes" id="UP000004596"/>
    </source>
</evidence>
<accession>B3CFE2</accession>
<evidence type="ECO:0000313" key="1">
    <source>
        <dbReference type="EMBL" id="EDV05177.1"/>
    </source>
</evidence>
<gene>
    <name evidence="1" type="ORF">BACINT_04322</name>
</gene>
<reference evidence="1 2" key="2">
    <citation type="submission" date="2008-04" db="EMBL/GenBank/DDBJ databases">
        <authorList>
            <person name="Fulton L."/>
            <person name="Clifton S."/>
            <person name="Fulton B."/>
            <person name="Xu J."/>
            <person name="Minx P."/>
            <person name="Pepin K.H."/>
            <person name="Johnson M."/>
            <person name="Thiruvilangam P."/>
            <person name="Bhonagiri V."/>
            <person name="Nash W.E."/>
            <person name="Mardis E.R."/>
            <person name="Wilson R.K."/>
        </authorList>
    </citation>
    <scope>NUCLEOTIDE SEQUENCE [LARGE SCALE GENOMIC DNA]</scope>
    <source>
        <strain evidence="1 2">DSM 17393</strain>
    </source>
</reference>
<dbReference type="EMBL" id="ABJL02000008">
    <property type="protein sequence ID" value="EDV05177.1"/>
    <property type="molecule type" value="Genomic_DNA"/>
</dbReference>
<protein>
    <submittedName>
        <fullName evidence="1">Uncharacterized protein</fullName>
    </submittedName>
</protein>
<sequence>MQTPIIKYYKVLTRQNSRWYKIILLIQQGKTSAMYIIKTQDREVLETLSSTCLKEVRDKIQFVGNLILGKHQSSPIYLAFYCRFIHLEHQHYSCTMKNYYINYIL</sequence>
<reference evidence="1 2" key="1">
    <citation type="submission" date="2008-04" db="EMBL/GenBank/DDBJ databases">
        <title>Draft genome sequence of Bacteroides intestinalis (DSM 17393).</title>
        <authorList>
            <person name="Sudarsanam P."/>
            <person name="Ley R."/>
            <person name="Guruge J."/>
            <person name="Turnbaugh P.J."/>
            <person name="Mahowald M."/>
            <person name="Liep D."/>
            <person name="Gordon J."/>
        </authorList>
    </citation>
    <scope>NUCLEOTIDE SEQUENCE [LARGE SCALE GENOMIC DNA]</scope>
    <source>
        <strain evidence="1 2">DSM 17393</strain>
    </source>
</reference>
<dbReference type="Proteomes" id="UP000004596">
    <property type="component" value="Unassembled WGS sequence"/>
</dbReference>
<comment type="caution">
    <text evidence="1">The sequence shown here is derived from an EMBL/GenBank/DDBJ whole genome shotgun (WGS) entry which is preliminary data.</text>
</comment>
<proteinExistence type="predicted"/>
<name>B3CFE2_9BACE</name>
<dbReference type="AlphaFoldDB" id="B3CFE2"/>